<protein>
    <submittedName>
        <fullName evidence="2">Pyridoxamine 5-phosphate oxidase</fullName>
    </submittedName>
</protein>
<dbReference type="Proteomes" id="UP000295301">
    <property type="component" value="Unassembled WGS sequence"/>
</dbReference>
<dbReference type="Gene3D" id="2.30.110.10">
    <property type="entry name" value="Electron Transport, Fmn-binding Protein, Chain A"/>
    <property type="match status" value="1"/>
</dbReference>
<name>A0A4R5UST6_9RHOB</name>
<reference evidence="2 3" key="1">
    <citation type="submission" date="2019-03" db="EMBL/GenBank/DDBJ databases">
        <title>Ruegeria lutea sp. nov., a novel strain, isolated from marine sediment, the Masan Bay, South Korea.</title>
        <authorList>
            <person name="Kim J."/>
            <person name="Kim D.-Y."/>
            <person name="Lee S.-S."/>
        </authorList>
    </citation>
    <scope>NUCLEOTIDE SEQUENCE [LARGE SCALE GENOMIC DNA]</scope>
    <source>
        <strain evidence="2 3">318-1</strain>
    </source>
</reference>
<comment type="caution">
    <text evidence="2">The sequence shown here is derived from an EMBL/GenBank/DDBJ whole genome shotgun (WGS) entry which is preliminary data.</text>
</comment>
<evidence type="ECO:0000313" key="2">
    <source>
        <dbReference type="EMBL" id="TDK42153.1"/>
    </source>
</evidence>
<dbReference type="EMBL" id="SMUV01000073">
    <property type="protein sequence ID" value="TDK42153.1"/>
    <property type="molecule type" value="Genomic_DNA"/>
</dbReference>
<dbReference type="Pfam" id="PF01243">
    <property type="entry name" value="PNPOx_N"/>
    <property type="match status" value="1"/>
</dbReference>
<sequence>MTDPIRPAQTIRPTDDEARGMARDLLTRARFAALAVGLADGTPMVTRVAFGLSPEGAPLTLVSDLSAHTGALRASPACSLLLGEPGPKGDPLTHPRLTLQATARFVGKGEQGHDTLAAHYLTDHPKARIYIGFADFGFALFSVRAGHLNGGFGKAFRLTAADMGLPG</sequence>
<accession>A0A4R5UST6</accession>
<dbReference type="InterPro" id="IPR012349">
    <property type="entry name" value="Split_barrel_FMN-bd"/>
</dbReference>
<gene>
    <name evidence="2" type="ORF">E1832_18590</name>
</gene>
<evidence type="ECO:0000259" key="1">
    <source>
        <dbReference type="Pfam" id="PF01243"/>
    </source>
</evidence>
<dbReference type="OrthoDB" id="9814594at2"/>
<dbReference type="AlphaFoldDB" id="A0A4R5UST6"/>
<organism evidence="2 3">
    <name type="scientific">Antarcticimicrobium luteum</name>
    <dbReference type="NCBI Taxonomy" id="2547397"/>
    <lineage>
        <taxon>Bacteria</taxon>
        <taxon>Pseudomonadati</taxon>
        <taxon>Pseudomonadota</taxon>
        <taxon>Alphaproteobacteria</taxon>
        <taxon>Rhodobacterales</taxon>
        <taxon>Paracoccaceae</taxon>
        <taxon>Antarcticimicrobium</taxon>
    </lineage>
</organism>
<proteinExistence type="predicted"/>
<dbReference type="SUPFAM" id="SSF50475">
    <property type="entry name" value="FMN-binding split barrel"/>
    <property type="match status" value="1"/>
</dbReference>
<keyword evidence="3" id="KW-1185">Reference proteome</keyword>
<dbReference type="RefSeq" id="WP_133361282.1">
    <property type="nucleotide sequence ID" value="NZ_SMUV01000073.1"/>
</dbReference>
<dbReference type="InterPro" id="IPR011576">
    <property type="entry name" value="Pyridox_Oxase_N"/>
</dbReference>
<evidence type="ECO:0000313" key="3">
    <source>
        <dbReference type="Proteomes" id="UP000295301"/>
    </source>
</evidence>
<feature type="domain" description="Pyridoxamine 5'-phosphate oxidase N-terminal" evidence="1">
    <location>
        <begin position="22"/>
        <end position="124"/>
    </location>
</feature>